<evidence type="ECO:0000256" key="1">
    <source>
        <dbReference type="ARBA" id="ARBA00023122"/>
    </source>
</evidence>
<dbReference type="PANTHER" id="PTHR43080:SF2">
    <property type="entry name" value="CBS DOMAIN-CONTAINING PROTEIN"/>
    <property type="match status" value="1"/>
</dbReference>
<dbReference type="Pfam" id="PF00571">
    <property type="entry name" value="CBS"/>
    <property type="match status" value="2"/>
</dbReference>
<feature type="domain" description="CBS" evidence="3">
    <location>
        <begin position="8"/>
        <end position="65"/>
    </location>
</feature>
<dbReference type="SMART" id="SM00116">
    <property type="entry name" value="CBS"/>
    <property type="match status" value="2"/>
</dbReference>
<feature type="domain" description="CBS" evidence="3">
    <location>
        <begin position="98"/>
        <end position="153"/>
    </location>
</feature>
<evidence type="ECO:0000313" key="4">
    <source>
        <dbReference type="EMBL" id="HGB14383.1"/>
    </source>
</evidence>
<comment type="caution">
    <text evidence="4">The sequence shown here is derived from an EMBL/GenBank/DDBJ whole genome shotgun (WGS) entry which is preliminary data.</text>
</comment>
<proteinExistence type="predicted"/>
<dbReference type="AlphaFoldDB" id="A0A7C3SIB3"/>
<dbReference type="InterPro" id="IPR051257">
    <property type="entry name" value="Diverse_CBS-Domain"/>
</dbReference>
<dbReference type="EMBL" id="DTHB01000029">
    <property type="protein sequence ID" value="HGB14383.1"/>
    <property type="molecule type" value="Genomic_DNA"/>
</dbReference>
<reference evidence="4" key="1">
    <citation type="journal article" date="2020" name="mSystems">
        <title>Genome- and Community-Level Interaction Insights into Carbon Utilization and Element Cycling Functions of Hydrothermarchaeota in Hydrothermal Sediment.</title>
        <authorList>
            <person name="Zhou Z."/>
            <person name="Liu Y."/>
            <person name="Xu W."/>
            <person name="Pan J."/>
            <person name="Luo Z.H."/>
            <person name="Li M."/>
        </authorList>
    </citation>
    <scope>NUCLEOTIDE SEQUENCE [LARGE SCALE GENOMIC DNA]</scope>
    <source>
        <strain evidence="4">SpSt-776</strain>
    </source>
</reference>
<dbReference type="InterPro" id="IPR046342">
    <property type="entry name" value="CBS_dom_sf"/>
</dbReference>
<dbReference type="Gene3D" id="3.10.580.10">
    <property type="entry name" value="CBS-domain"/>
    <property type="match status" value="1"/>
</dbReference>
<dbReference type="PANTHER" id="PTHR43080">
    <property type="entry name" value="CBS DOMAIN-CONTAINING PROTEIN CBSX3, MITOCHONDRIAL"/>
    <property type="match status" value="1"/>
</dbReference>
<evidence type="ECO:0000259" key="3">
    <source>
        <dbReference type="PROSITE" id="PS51371"/>
    </source>
</evidence>
<protein>
    <submittedName>
        <fullName evidence="4">CBS domain-containing protein</fullName>
    </submittedName>
</protein>
<name>A0A7C3SIB3_9BACT</name>
<gene>
    <name evidence="4" type="ORF">ENV62_03980</name>
</gene>
<evidence type="ECO:0000256" key="2">
    <source>
        <dbReference type="PROSITE-ProRule" id="PRU00703"/>
    </source>
</evidence>
<dbReference type="InterPro" id="IPR000644">
    <property type="entry name" value="CBS_dom"/>
</dbReference>
<accession>A0A7C3SIB3</accession>
<organism evidence="4">
    <name type="scientific">Desulfobacca acetoxidans</name>
    <dbReference type="NCBI Taxonomy" id="60893"/>
    <lineage>
        <taxon>Bacteria</taxon>
        <taxon>Pseudomonadati</taxon>
        <taxon>Thermodesulfobacteriota</taxon>
        <taxon>Desulfobaccia</taxon>
        <taxon>Desulfobaccales</taxon>
        <taxon>Desulfobaccaceae</taxon>
        <taxon>Desulfobacca</taxon>
    </lineage>
</organism>
<sequence length="153" mass="17146">MLRARDIMTKEVITIDPEASIEDLARLFEEHKIGGVPVVEKDGQLVGIVTQSDLVKRSRDLELPPALNILDLHMFLETPSGFKRRLEKMLGDTVREVMTPEPITIDPDMPVKEIAALMDRKKVYTLPVVDRGKLVGIVGKLDLIRALARQPAE</sequence>
<dbReference type="PROSITE" id="PS51371">
    <property type="entry name" value="CBS"/>
    <property type="match status" value="2"/>
</dbReference>
<dbReference type="CDD" id="cd04586">
    <property type="entry name" value="CBS_pair_BON_assoc"/>
    <property type="match status" value="1"/>
</dbReference>
<dbReference type="SUPFAM" id="SSF54631">
    <property type="entry name" value="CBS-domain pair"/>
    <property type="match status" value="1"/>
</dbReference>
<keyword evidence="1 2" id="KW-0129">CBS domain</keyword>